<name>A0A1I6QKV6_9RHOB</name>
<sequence length="69" mass="7594">MADCQFNITNSDASFIAKQLRKTANQFDPWAKVREAAMWVFIGAAVVASMDYADIWVCVGSCAQNSQSN</sequence>
<organism evidence="1 2">
    <name type="scientific">Alloyangia pacifica</name>
    <dbReference type="NCBI Taxonomy" id="311180"/>
    <lineage>
        <taxon>Bacteria</taxon>
        <taxon>Pseudomonadati</taxon>
        <taxon>Pseudomonadota</taxon>
        <taxon>Alphaproteobacteria</taxon>
        <taxon>Rhodobacterales</taxon>
        <taxon>Roseobacteraceae</taxon>
        <taxon>Alloyangia</taxon>
    </lineage>
</organism>
<evidence type="ECO:0000313" key="1">
    <source>
        <dbReference type="EMBL" id="SFS53117.1"/>
    </source>
</evidence>
<dbReference type="AlphaFoldDB" id="A0A1I6QKV6"/>
<keyword evidence="2" id="KW-1185">Reference proteome</keyword>
<dbReference type="RefSeq" id="WP_092419243.1">
    <property type="nucleotide sequence ID" value="NZ_FNCL01000001.1"/>
</dbReference>
<reference evidence="2" key="1">
    <citation type="submission" date="2016-10" db="EMBL/GenBank/DDBJ databases">
        <authorList>
            <person name="Varghese N."/>
            <person name="Submissions S."/>
        </authorList>
    </citation>
    <scope>NUCLEOTIDE SEQUENCE [LARGE SCALE GENOMIC DNA]</scope>
    <source>
        <strain evidence="2">DSM 26894</strain>
    </source>
</reference>
<evidence type="ECO:0000313" key="2">
    <source>
        <dbReference type="Proteomes" id="UP000199392"/>
    </source>
</evidence>
<dbReference type="STRING" id="311180.SAMN04488050_102142"/>
<accession>A0A1I6QKV6</accession>
<gene>
    <name evidence="1" type="ORF">SAMN04488050_102142</name>
</gene>
<dbReference type="Proteomes" id="UP000199392">
    <property type="component" value="Unassembled WGS sequence"/>
</dbReference>
<protein>
    <submittedName>
        <fullName evidence="1">Uncharacterized protein</fullName>
    </submittedName>
</protein>
<dbReference type="EMBL" id="FOZW01000002">
    <property type="protein sequence ID" value="SFS53117.1"/>
    <property type="molecule type" value="Genomic_DNA"/>
</dbReference>
<proteinExistence type="predicted"/>